<evidence type="ECO:0000313" key="8">
    <source>
        <dbReference type="Proteomes" id="UP000000560"/>
    </source>
</evidence>
<feature type="region of interest" description="Disordered" evidence="5">
    <location>
        <begin position="357"/>
        <end position="382"/>
    </location>
</feature>
<dbReference type="CDD" id="cd01367">
    <property type="entry name" value="KISc_KIF2_like"/>
    <property type="match status" value="1"/>
</dbReference>
<organism evidence="7 8">
    <name type="scientific">Emericella nidulans (strain FGSC A4 / ATCC 38163 / CBS 112.46 / NRRL 194 / M139)</name>
    <name type="common">Aspergillus nidulans</name>
    <dbReference type="NCBI Taxonomy" id="227321"/>
    <lineage>
        <taxon>Eukaryota</taxon>
        <taxon>Fungi</taxon>
        <taxon>Dikarya</taxon>
        <taxon>Ascomycota</taxon>
        <taxon>Pezizomycotina</taxon>
        <taxon>Eurotiomycetes</taxon>
        <taxon>Eurotiomycetidae</taxon>
        <taxon>Eurotiales</taxon>
        <taxon>Aspergillaceae</taxon>
        <taxon>Aspergillus</taxon>
        <taxon>Aspergillus subgen. Nidulantes</taxon>
    </lineage>
</organism>
<dbReference type="GO" id="GO:0005524">
    <property type="term" value="F:ATP binding"/>
    <property type="evidence" value="ECO:0007669"/>
    <property type="project" value="UniProtKB-UniRule"/>
</dbReference>
<dbReference type="OMA" id="CKCHIRE"/>
<name>Q5B660_EMENI</name>
<feature type="compositionally biased region" description="Low complexity" evidence="5">
    <location>
        <begin position="419"/>
        <end position="440"/>
    </location>
</feature>
<reference evidence="8" key="2">
    <citation type="journal article" date="2009" name="Fungal Genet. Biol.">
        <title>The 2008 update of the Aspergillus nidulans genome annotation: a community effort.</title>
        <authorList>
            <person name="Wortman J.R."/>
            <person name="Gilsenan J.M."/>
            <person name="Joardar V."/>
            <person name="Deegan J."/>
            <person name="Clutterbuck J."/>
            <person name="Andersen M.R."/>
            <person name="Archer D."/>
            <person name="Bencina M."/>
            <person name="Braus G."/>
            <person name="Coutinho P."/>
            <person name="von Dohren H."/>
            <person name="Doonan J."/>
            <person name="Driessen A.J."/>
            <person name="Durek P."/>
            <person name="Espeso E."/>
            <person name="Fekete E."/>
            <person name="Flipphi M."/>
            <person name="Estrada C.G."/>
            <person name="Geysens S."/>
            <person name="Goldman G."/>
            <person name="de Groot P.W."/>
            <person name="Hansen K."/>
            <person name="Harris S.D."/>
            <person name="Heinekamp T."/>
            <person name="Helmstaedt K."/>
            <person name="Henrissat B."/>
            <person name="Hofmann G."/>
            <person name="Homan T."/>
            <person name="Horio T."/>
            <person name="Horiuchi H."/>
            <person name="James S."/>
            <person name="Jones M."/>
            <person name="Karaffa L."/>
            <person name="Karanyi Z."/>
            <person name="Kato M."/>
            <person name="Keller N."/>
            <person name="Kelly D.E."/>
            <person name="Kiel J.A."/>
            <person name="Kim J.M."/>
            <person name="van der Klei I.J."/>
            <person name="Klis F.M."/>
            <person name="Kovalchuk A."/>
            <person name="Krasevec N."/>
            <person name="Kubicek C.P."/>
            <person name="Liu B."/>
            <person name="Maccabe A."/>
            <person name="Meyer V."/>
            <person name="Mirabito P."/>
            <person name="Miskei M."/>
            <person name="Mos M."/>
            <person name="Mullins J."/>
            <person name="Nelson D.R."/>
            <person name="Nielsen J."/>
            <person name="Oakley B.R."/>
            <person name="Osmani S.A."/>
            <person name="Pakula T."/>
            <person name="Paszewski A."/>
            <person name="Paulsen I."/>
            <person name="Pilsyk S."/>
            <person name="Pocsi I."/>
            <person name="Punt P.J."/>
            <person name="Ram A.F."/>
            <person name="Ren Q."/>
            <person name="Robellet X."/>
            <person name="Robson G."/>
            <person name="Seiboth B."/>
            <person name="van Solingen P."/>
            <person name="Specht T."/>
            <person name="Sun J."/>
            <person name="Taheri-Talesh N."/>
            <person name="Takeshita N."/>
            <person name="Ussery D."/>
            <person name="vanKuyk P.A."/>
            <person name="Visser H."/>
            <person name="van de Vondervoort P.J."/>
            <person name="de Vries R.P."/>
            <person name="Walton J."/>
            <person name="Xiang X."/>
            <person name="Xiong Y."/>
            <person name="Zeng A.P."/>
            <person name="Brandt B.W."/>
            <person name="Cornell M.J."/>
            <person name="van den Hondel C.A."/>
            <person name="Visser J."/>
            <person name="Oliver S.G."/>
            <person name="Turner G."/>
        </authorList>
    </citation>
    <scope>GENOME REANNOTATION</scope>
    <source>
        <strain evidence="8">FGSC A4 / ATCC 38163 / CBS 112.46 / NRRL 194 / M139</strain>
    </source>
</reference>
<evidence type="ECO:0000256" key="1">
    <source>
        <dbReference type="ARBA" id="ARBA00022741"/>
    </source>
</evidence>
<dbReference type="PANTHER" id="PTHR24115:SF0">
    <property type="entry name" value="FI21273P1-RELATED"/>
    <property type="match status" value="1"/>
</dbReference>
<dbReference type="AlphaFoldDB" id="Q5B660"/>
<dbReference type="InterPro" id="IPR001752">
    <property type="entry name" value="Kinesin_motor_dom"/>
</dbReference>
<dbReference type="GeneID" id="2873389"/>
<dbReference type="GO" id="GO:0003777">
    <property type="term" value="F:microtubule motor activity"/>
    <property type="evidence" value="ECO:0007669"/>
    <property type="project" value="InterPro"/>
</dbReference>
<feature type="binding site" evidence="3">
    <location>
        <begin position="99"/>
        <end position="106"/>
    </location>
    <ligand>
        <name>ATP</name>
        <dbReference type="ChEBI" id="CHEBI:30616"/>
    </ligand>
</feature>
<accession>C8V5X7</accession>
<evidence type="ECO:0000313" key="7">
    <source>
        <dbReference type="EMBL" id="CBF74981.1"/>
    </source>
</evidence>
<feature type="domain" description="Kinesin motor" evidence="6">
    <location>
        <begin position="2"/>
        <end position="473"/>
    </location>
</feature>
<dbReference type="STRING" id="227321.Q5B660"/>
<dbReference type="InterPro" id="IPR019821">
    <property type="entry name" value="Kinesin_motor_CS"/>
</dbReference>
<proteinExistence type="inferred from homology"/>
<dbReference type="OrthoDB" id="3176171at2759"/>
<dbReference type="EMBL" id="BN001302">
    <property type="protein sequence ID" value="CBF74981.1"/>
    <property type="molecule type" value="Genomic_DNA"/>
</dbReference>
<dbReference type="PRINTS" id="PR00380">
    <property type="entry name" value="KINESINHEAVY"/>
</dbReference>
<sequence length="484" mass="53018">MPFDIFVRWRPVPGSAEAEITRTHSPLPGEEAHATGISISLTPPEHLSKTVRPWKSGATLRHVFEATEAVSNRTVFDAVVAPVLPRVWAGETTNFLAYGHSGSGKSHTMIGYDFQNEEQFGLCLGAGREVFQYLSSLSKDGDQLGVGISMYELRGNTAFDLLNRTGQSQDKVPCHIREGADGKTHIRGETDTFADGRVRVRPITQSPCWTFDELRTTVLSGLELRTTGTSTIHDQSSRTHAVLELEIITRALLNAREAVIERQSELVPVAKRATDVYLEENMKAFIQDANGKYVPNPEYSIDQERIDKAEARKAEFEIAVRRAEDGVDAVFSSCRYDCLGGKLVFVDLAGSEYYHDKSMSTPASPVVRAKQTPQEQREGRQINTDLLALKEVIRARALGQARIPYRSSPLTMVLRGHFESSSSSGSNTNEGSSSRNNGNSEGYTAMILTVSPAATQFAATMNTLKYGNLVGVGVQAAAESTGKR</sequence>
<dbReference type="GO" id="GO:0008017">
    <property type="term" value="F:microtubule binding"/>
    <property type="evidence" value="ECO:0007669"/>
    <property type="project" value="InterPro"/>
</dbReference>
<dbReference type="InterPro" id="IPR027417">
    <property type="entry name" value="P-loop_NTPase"/>
</dbReference>
<protein>
    <recommendedName>
        <fullName evidence="4">Kinesin-like protein</fullName>
    </recommendedName>
</protein>
<gene>
    <name evidence="7" type="ORF">ANIA_03970</name>
</gene>
<keyword evidence="3 4" id="KW-0505">Motor protein</keyword>
<keyword evidence="2 3" id="KW-0067">ATP-binding</keyword>
<dbReference type="Pfam" id="PF00225">
    <property type="entry name" value="Kinesin"/>
    <property type="match status" value="2"/>
</dbReference>
<evidence type="ECO:0000256" key="5">
    <source>
        <dbReference type="SAM" id="MobiDB-lite"/>
    </source>
</evidence>
<evidence type="ECO:0000256" key="3">
    <source>
        <dbReference type="PROSITE-ProRule" id="PRU00283"/>
    </source>
</evidence>
<evidence type="ECO:0000256" key="2">
    <source>
        <dbReference type="ARBA" id="ARBA00022840"/>
    </source>
</evidence>
<evidence type="ECO:0000259" key="6">
    <source>
        <dbReference type="PROSITE" id="PS50067"/>
    </source>
</evidence>
<dbReference type="Proteomes" id="UP000000560">
    <property type="component" value="Chromosome II"/>
</dbReference>
<dbReference type="KEGG" id="ani:ANIA_03970"/>
<dbReference type="InParanoid" id="Q5B660"/>
<dbReference type="Gene3D" id="3.40.850.10">
    <property type="entry name" value="Kinesin motor domain"/>
    <property type="match status" value="1"/>
</dbReference>
<keyword evidence="4" id="KW-0493">Microtubule</keyword>
<dbReference type="HOGENOM" id="CLU_050084_0_0_1"/>
<comment type="similarity">
    <text evidence="3 4">Belongs to the TRAFAC class myosin-kinesin ATPase superfamily. Kinesin family.</text>
</comment>
<dbReference type="GO" id="GO:0007018">
    <property type="term" value="P:microtubule-based movement"/>
    <property type="evidence" value="ECO:0007669"/>
    <property type="project" value="InterPro"/>
</dbReference>
<dbReference type="GO" id="GO:0005874">
    <property type="term" value="C:microtubule"/>
    <property type="evidence" value="ECO:0007669"/>
    <property type="project" value="UniProtKB-KW"/>
</dbReference>
<dbReference type="SMART" id="SM00129">
    <property type="entry name" value="KISc"/>
    <property type="match status" value="1"/>
</dbReference>
<keyword evidence="8" id="KW-1185">Reference proteome</keyword>
<dbReference type="SUPFAM" id="SSF52540">
    <property type="entry name" value="P-loop containing nucleoside triphosphate hydrolases"/>
    <property type="match status" value="1"/>
</dbReference>
<dbReference type="InterPro" id="IPR027640">
    <property type="entry name" value="Kinesin-like_fam"/>
</dbReference>
<dbReference type="RefSeq" id="XP_661574.1">
    <property type="nucleotide sequence ID" value="XM_656482.2"/>
</dbReference>
<reference evidence="8" key="1">
    <citation type="journal article" date="2005" name="Nature">
        <title>Sequencing of Aspergillus nidulans and comparative analysis with A. fumigatus and A. oryzae.</title>
        <authorList>
            <person name="Galagan J.E."/>
            <person name="Calvo S.E."/>
            <person name="Cuomo C."/>
            <person name="Ma L.J."/>
            <person name="Wortman J.R."/>
            <person name="Batzoglou S."/>
            <person name="Lee S.I."/>
            <person name="Basturkmen M."/>
            <person name="Spevak C.C."/>
            <person name="Clutterbuck J."/>
            <person name="Kapitonov V."/>
            <person name="Jurka J."/>
            <person name="Scazzocchio C."/>
            <person name="Farman M."/>
            <person name="Butler J."/>
            <person name="Purcell S."/>
            <person name="Harris S."/>
            <person name="Braus G.H."/>
            <person name="Draht O."/>
            <person name="Busch S."/>
            <person name="D'Enfert C."/>
            <person name="Bouchier C."/>
            <person name="Goldman G.H."/>
            <person name="Bell-Pedersen D."/>
            <person name="Griffiths-Jones S."/>
            <person name="Doonan J.H."/>
            <person name="Yu J."/>
            <person name="Vienken K."/>
            <person name="Pain A."/>
            <person name="Freitag M."/>
            <person name="Selker E.U."/>
            <person name="Archer D.B."/>
            <person name="Penalva M.A."/>
            <person name="Oakley B.R."/>
            <person name="Momany M."/>
            <person name="Tanaka T."/>
            <person name="Kumagai T."/>
            <person name="Asai K."/>
            <person name="Machida M."/>
            <person name="Nierman W.C."/>
            <person name="Denning D.W."/>
            <person name="Caddick M."/>
            <person name="Hynes M."/>
            <person name="Paoletti M."/>
            <person name="Fischer R."/>
            <person name="Miller B."/>
            <person name="Dyer P."/>
            <person name="Sachs M.S."/>
            <person name="Osmani S.A."/>
            <person name="Birren B.W."/>
        </authorList>
    </citation>
    <scope>NUCLEOTIDE SEQUENCE [LARGE SCALE GENOMIC DNA]</scope>
    <source>
        <strain evidence="8">FGSC A4 / ATCC 38163 / CBS 112.46 / NRRL 194 / M139</strain>
    </source>
</reference>
<dbReference type="PANTHER" id="PTHR24115">
    <property type="entry name" value="KINESIN-RELATED"/>
    <property type="match status" value="1"/>
</dbReference>
<evidence type="ECO:0000256" key="4">
    <source>
        <dbReference type="RuleBase" id="RU000394"/>
    </source>
</evidence>
<dbReference type="eggNOG" id="KOG0246">
    <property type="taxonomic scope" value="Eukaryota"/>
</dbReference>
<accession>Q5B660</accession>
<dbReference type="PROSITE" id="PS00411">
    <property type="entry name" value="KINESIN_MOTOR_1"/>
    <property type="match status" value="1"/>
</dbReference>
<dbReference type="InterPro" id="IPR036961">
    <property type="entry name" value="Kinesin_motor_dom_sf"/>
</dbReference>
<dbReference type="PROSITE" id="PS50067">
    <property type="entry name" value="KINESIN_MOTOR_2"/>
    <property type="match status" value="1"/>
</dbReference>
<keyword evidence="1 3" id="KW-0547">Nucleotide-binding</keyword>
<feature type="region of interest" description="Disordered" evidence="5">
    <location>
        <begin position="418"/>
        <end position="440"/>
    </location>
</feature>